<reference evidence="3 4" key="1">
    <citation type="journal article" date="2019" name="Nat. Commun.">
        <title>A new type of DNA phosphorothioation-based antiviral system in archaea.</title>
        <authorList>
            <person name="Xiong L."/>
            <person name="Liu S."/>
            <person name="Chen S."/>
            <person name="Xiao Y."/>
            <person name="Zhu B."/>
            <person name="Gao Y."/>
            <person name="Zhang Y."/>
            <person name="Chen B."/>
            <person name="Luo J."/>
            <person name="Deng Z."/>
            <person name="Chen X."/>
            <person name="Wang L."/>
            <person name="Chen S."/>
        </authorList>
    </citation>
    <scope>NUCLEOTIDE SEQUENCE [LARGE SCALE GENOMIC DNA]</scope>
    <source>
        <strain evidence="3 4">JCM 10635</strain>
    </source>
</reference>
<name>A0A4D6HL88_9EURY</name>
<evidence type="ECO:0000313" key="4">
    <source>
        <dbReference type="Proteomes" id="UP000296822"/>
    </source>
</evidence>
<dbReference type="AlphaFoldDB" id="A0A4D6HL88"/>
<protein>
    <submittedName>
        <fullName evidence="3">Pyrrolo-quinoline quinone</fullName>
    </submittedName>
</protein>
<feature type="region of interest" description="Disordered" evidence="1">
    <location>
        <begin position="156"/>
        <end position="182"/>
    </location>
</feature>
<evidence type="ECO:0000256" key="1">
    <source>
        <dbReference type="SAM" id="MobiDB-lite"/>
    </source>
</evidence>
<dbReference type="GeneID" id="39850710"/>
<dbReference type="InterPro" id="IPR018391">
    <property type="entry name" value="PQQ_b-propeller_rpt"/>
</dbReference>
<dbReference type="InterPro" id="IPR011047">
    <property type="entry name" value="Quinoprotein_ADH-like_sf"/>
</dbReference>
<dbReference type="Gene3D" id="2.130.10.10">
    <property type="entry name" value="YVTN repeat-like/Quinoprotein amine dehydrogenase"/>
    <property type="match status" value="2"/>
</dbReference>
<sequence>MTDWNQFKGDPQHSGLRRDLEGPQRIAECWTADLVGAAGSPVLDRDTVFVGTSHGNCYAFERETGRRRWVFETTAATDTAPIVTHDHLYLATGEGVVYALEPATGEQRWTAELPGTLDSALALSGTVLYASHTAGLSALEADSGELVWTHETDTPVVGAPAVDSDEDRDRQGGWGQRSDPDQEIDLLSLDDAQMDADGDQTHDRNQVHVGTADGTVLALEATTGEPCWDAPTSGTVVDGPTVVNDRVYVADDDGTLIAFHTSSGQSWFTYEIQGSFTSSPTVLDAIDSTYVGAADGYLHVTDTTFGRRKLRGWLFSKKGVALDGPVTSSPVIVGDILCIGDSTGSLYGIDVSDDCDLCWHHGLEGAVTSTPAVGDGQLYVGSDEQLTCLEWQSGDRTP</sequence>
<dbReference type="RefSeq" id="WP_006066107.1">
    <property type="nucleotide sequence ID" value="NZ_CP031305.1"/>
</dbReference>
<dbReference type="PANTHER" id="PTHR34512:SF30">
    <property type="entry name" value="OUTER MEMBRANE PROTEIN ASSEMBLY FACTOR BAMB"/>
    <property type="match status" value="1"/>
</dbReference>
<gene>
    <name evidence="3" type="ORF">DV706_05565</name>
</gene>
<dbReference type="EMBL" id="CP031305">
    <property type="protein sequence ID" value="QCC54006.1"/>
    <property type="molecule type" value="Genomic_DNA"/>
</dbReference>
<accession>A0A4D6HL88</accession>
<feature type="domain" description="Pyrrolo-quinoline quinone repeat" evidence="2">
    <location>
        <begin position="28"/>
        <end position="111"/>
    </location>
</feature>
<dbReference type="SMART" id="SM00564">
    <property type="entry name" value="PQQ"/>
    <property type="match status" value="6"/>
</dbReference>
<dbReference type="PANTHER" id="PTHR34512">
    <property type="entry name" value="CELL SURFACE PROTEIN"/>
    <property type="match status" value="1"/>
</dbReference>
<dbReference type="SUPFAM" id="SSF50998">
    <property type="entry name" value="Quinoprotein alcohol dehydrogenase-like"/>
    <property type="match status" value="2"/>
</dbReference>
<dbReference type="KEGG" id="nbg:DV706_05565"/>
<dbReference type="Pfam" id="PF13360">
    <property type="entry name" value="PQQ_2"/>
    <property type="match status" value="2"/>
</dbReference>
<proteinExistence type="predicted"/>
<dbReference type="InterPro" id="IPR015943">
    <property type="entry name" value="WD40/YVTN_repeat-like_dom_sf"/>
</dbReference>
<evidence type="ECO:0000259" key="2">
    <source>
        <dbReference type="Pfam" id="PF13360"/>
    </source>
</evidence>
<feature type="domain" description="Pyrrolo-quinoline quinone repeat" evidence="2">
    <location>
        <begin position="201"/>
        <end position="396"/>
    </location>
</feature>
<dbReference type="InterPro" id="IPR002372">
    <property type="entry name" value="PQQ_rpt_dom"/>
</dbReference>
<dbReference type="Gene3D" id="2.40.128.630">
    <property type="match status" value="1"/>
</dbReference>
<dbReference type="Proteomes" id="UP000296822">
    <property type="component" value="Chromosome"/>
</dbReference>
<evidence type="ECO:0000313" key="3">
    <source>
        <dbReference type="EMBL" id="QCC54006.1"/>
    </source>
</evidence>
<organism evidence="3 4">
    <name type="scientific">Natronorubrum bangense</name>
    <dbReference type="NCBI Taxonomy" id="61858"/>
    <lineage>
        <taxon>Archaea</taxon>
        <taxon>Methanobacteriati</taxon>
        <taxon>Methanobacteriota</taxon>
        <taxon>Stenosarchaea group</taxon>
        <taxon>Halobacteria</taxon>
        <taxon>Halobacteriales</taxon>
        <taxon>Natrialbaceae</taxon>
        <taxon>Natronorubrum</taxon>
    </lineage>
</organism>